<dbReference type="GO" id="GO:0017108">
    <property type="term" value="F:5'-flap endonuclease activity"/>
    <property type="evidence" value="ECO:0007669"/>
    <property type="project" value="UniProtKB-UniRule"/>
</dbReference>
<dbReference type="InterPro" id="IPR023426">
    <property type="entry name" value="Flap_endonuc"/>
</dbReference>
<feature type="domain" description="XPG N-terminal" evidence="14">
    <location>
        <begin position="1"/>
        <end position="102"/>
    </location>
</feature>
<dbReference type="PRINTS" id="PR00853">
    <property type="entry name" value="XPGRADSUPER"/>
</dbReference>
<comment type="function">
    <text evidence="10">Structure-specific nuclease with 5'-flap endonuclease and 5'-3' exonuclease activities involved in DNA replication and repair. During DNA replication, cleaves the 5'-overhanging flap structure that is generated by displacement synthesis when DNA polymerase encounters the 5'-end of a downstream Okazaki fragment. Binds the unpaired 3'-DNA end and kinks the DNA to facilitate 5' cleavage specificity. Cleaves one nucleotide into the double-stranded DNA from the junction in flap DNA, leaving a nick for ligation. Also involved in the base excision repair (BER) pathway. Acts as a genome stabilization factor that prevents flaps from equilibrating into structures that lead to duplications and deletions. Also possesses 5'-3' exonuclease activity on nicked or gapped double-stranded DNA.</text>
</comment>
<comment type="caution">
    <text evidence="12">Lacks conserved residue(s) required for the propagation of feature annotation.</text>
</comment>
<dbReference type="EC" id="3.1.-.-" evidence="12"/>
<dbReference type="HAMAP" id="MF_00614">
    <property type="entry name" value="Fen"/>
    <property type="match status" value="1"/>
</dbReference>
<evidence type="ECO:0000256" key="4">
    <source>
        <dbReference type="ARBA" id="ARBA00022759"/>
    </source>
</evidence>
<dbReference type="Gene3D" id="1.10.150.20">
    <property type="entry name" value="5' to 3' exonuclease, C-terminal subdomain"/>
    <property type="match status" value="1"/>
</dbReference>
<evidence type="ECO:0000313" key="15">
    <source>
        <dbReference type="EMBL" id="QVV89044.1"/>
    </source>
</evidence>
<feature type="binding site" evidence="12">
    <location>
        <position position="155"/>
    </location>
    <ligand>
        <name>Mg(2+)</name>
        <dbReference type="ChEBI" id="CHEBI:18420"/>
        <label>1</label>
    </ligand>
</feature>
<dbReference type="GO" id="GO:0006281">
    <property type="term" value="P:DNA repair"/>
    <property type="evidence" value="ECO:0007669"/>
    <property type="project" value="UniProtKB-UniRule"/>
</dbReference>
<dbReference type="InterPro" id="IPR006084">
    <property type="entry name" value="XPG/Rad2"/>
</dbReference>
<keyword evidence="3 12" id="KW-0479">Metal-binding</keyword>
<keyword evidence="2 12" id="KW-0540">Nuclease</keyword>
<dbReference type="PANTHER" id="PTHR11081">
    <property type="entry name" value="FLAP ENDONUCLEASE FAMILY MEMBER"/>
    <property type="match status" value="1"/>
</dbReference>
<comment type="subunit">
    <text evidence="11 12">Interacts with PCNA. PCNA stimulates the nuclease activity without altering cleavage specificity.</text>
</comment>
<dbReference type="PANTHER" id="PTHR11081:SF9">
    <property type="entry name" value="FLAP ENDONUCLEASE 1"/>
    <property type="match status" value="1"/>
</dbReference>
<keyword evidence="16" id="KW-1185">Reference proteome</keyword>
<evidence type="ECO:0000256" key="6">
    <source>
        <dbReference type="ARBA" id="ARBA00022801"/>
    </source>
</evidence>
<keyword evidence="5 12" id="KW-0227">DNA damage</keyword>
<dbReference type="GeneID" id="65095605"/>
<feature type="binding site" evidence="12">
    <location>
        <position position="28"/>
    </location>
    <ligand>
        <name>Mg(2+)</name>
        <dbReference type="ChEBI" id="CHEBI:18420"/>
        <label>1</label>
    </ligand>
</feature>
<dbReference type="InterPro" id="IPR019973">
    <property type="entry name" value="Flap_endonuc_arc"/>
</dbReference>
<dbReference type="GO" id="GO:0008409">
    <property type="term" value="F:5'-3' exonuclease activity"/>
    <property type="evidence" value="ECO:0007669"/>
    <property type="project" value="UniProtKB-UniRule"/>
</dbReference>
<evidence type="ECO:0000256" key="12">
    <source>
        <dbReference type="HAMAP-Rule" id="MF_00614"/>
    </source>
</evidence>
<evidence type="ECO:0000256" key="11">
    <source>
        <dbReference type="ARBA" id="ARBA00065981"/>
    </source>
</evidence>
<dbReference type="GO" id="GO:0003677">
    <property type="term" value="F:DNA binding"/>
    <property type="evidence" value="ECO:0007669"/>
    <property type="project" value="UniProtKB-UniRule"/>
</dbReference>
<dbReference type="InterPro" id="IPR006085">
    <property type="entry name" value="XPG_DNA_repair_N"/>
</dbReference>
<dbReference type="AlphaFoldDB" id="A0A8E7AZ93"/>
<evidence type="ECO:0000256" key="10">
    <source>
        <dbReference type="ARBA" id="ARBA00024702"/>
    </source>
</evidence>
<keyword evidence="9 12" id="KW-0234">DNA repair</keyword>
<evidence type="ECO:0000313" key="16">
    <source>
        <dbReference type="Proteomes" id="UP000680656"/>
    </source>
</evidence>
<dbReference type="FunFam" id="3.40.50.1010:FF:000016">
    <property type="entry name" value="Flap endonuclease 1"/>
    <property type="match status" value="1"/>
</dbReference>
<dbReference type="PROSITE" id="PS00841">
    <property type="entry name" value="XPG_1"/>
    <property type="match status" value="1"/>
</dbReference>
<dbReference type="Pfam" id="PF00867">
    <property type="entry name" value="XPG_I"/>
    <property type="match status" value="1"/>
</dbReference>
<dbReference type="InterPro" id="IPR036279">
    <property type="entry name" value="5-3_exonuclease_C_sf"/>
</dbReference>
<proteinExistence type="inferred from homology"/>
<dbReference type="InterPro" id="IPR008918">
    <property type="entry name" value="HhH2"/>
</dbReference>
<evidence type="ECO:0000259" key="13">
    <source>
        <dbReference type="SMART" id="SM00484"/>
    </source>
</evidence>
<dbReference type="SUPFAM" id="SSF47807">
    <property type="entry name" value="5' to 3' exonuclease, C-terminal subdomain"/>
    <property type="match status" value="1"/>
</dbReference>
<comment type="cofactor">
    <cofactor evidence="12">
        <name>Mg(2+)</name>
        <dbReference type="ChEBI" id="CHEBI:18420"/>
    </cofactor>
    <text evidence="12">Binds 2 magnesium ions per subunit. They probably participate in the reaction catalyzed by the enzyme. May bind an additional third magnesium ion after substrate binding.</text>
</comment>
<dbReference type="Gene3D" id="3.40.50.1010">
    <property type="entry name" value="5'-nuclease"/>
    <property type="match status" value="1"/>
</dbReference>
<comment type="similarity">
    <text evidence="12">Belongs to the XPG/RAD2 endonuclease family. FEN1 subfamily.</text>
</comment>
<dbReference type="InterPro" id="IPR006086">
    <property type="entry name" value="XPG-I_dom"/>
</dbReference>
<evidence type="ECO:0000256" key="1">
    <source>
        <dbReference type="ARBA" id="ARBA00022705"/>
    </source>
</evidence>
<dbReference type="KEGG" id="mrtj:KHC33_00435"/>
<feature type="region of interest" description="Interaction with PCNA" evidence="12">
    <location>
        <begin position="325"/>
        <end position="333"/>
    </location>
</feature>
<dbReference type="EMBL" id="CP075546">
    <property type="protein sequence ID" value="QVV89044.1"/>
    <property type="molecule type" value="Genomic_DNA"/>
</dbReference>
<dbReference type="SMART" id="SM00485">
    <property type="entry name" value="XPGN"/>
    <property type="match status" value="1"/>
</dbReference>
<evidence type="ECO:0000256" key="3">
    <source>
        <dbReference type="ARBA" id="ARBA00022723"/>
    </source>
</evidence>
<dbReference type="NCBIfam" id="TIGR03674">
    <property type="entry name" value="fen_arch"/>
    <property type="match status" value="1"/>
</dbReference>
<dbReference type="SMART" id="SM00279">
    <property type="entry name" value="HhH2"/>
    <property type="match status" value="1"/>
</dbReference>
<keyword evidence="8 12" id="KW-0460">Magnesium</keyword>
<dbReference type="SUPFAM" id="SSF88723">
    <property type="entry name" value="PIN domain-like"/>
    <property type="match status" value="1"/>
</dbReference>
<keyword evidence="1 12" id="KW-0235">DNA replication</keyword>
<dbReference type="GO" id="GO:0043137">
    <property type="term" value="P:DNA replication, removal of RNA primer"/>
    <property type="evidence" value="ECO:0007669"/>
    <property type="project" value="UniProtKB-UniRule"/>
</dbReference>
<keyword evidence="7 12" id="KW-0269">Exonuclease</keyword>
<dbReference type="CDD" id="cd09903">
    <property type="entry name" value="H3TH_FEN1-Arc"/>
    <property type="match status" value="1"/>
</dbReference>
<organism evidence="15 16">
    <name type="scientific">Methanospirillum purgamenti</name>
    <dbReference type="NCBI Taxonomy" id="2834276"/>
    <lineage>
        <taxon>Archaea</taxon>
        <taxon>Methanobacteriati</taxon>
        <taxon>Methanobacteriota</taxon>
        <taxon>Stenosarchaea group</taxon>
        <taxon>Methanomicrobia</taxon>
        <taxon>Methanomicrobiales</taxon>
        <taxon>Methanospirillaceae</taxon>
        <taxon>Methanospirillum</taxon>
    </lineage>
</organism>
<evidence type="ECO:0000256" key="5">
    <source>
        <dbReference type="ARBA" id="ARBA00022763"/>
    </source>
</evidence>
<dbReference type="Proteomes" id="UP000680656">
    <property type="component" value="Chromosome"/>
</dbReference>
<evidence type="ECO:0000259" key="14">
    <source>
        <dbReference type="SMART" id="SM00485"/>
    </source>
</evidence>
<feature type="binding site" evidence="12">
    <location>
        <position position="176"/>
    </location>
    <ligand>
        <name>Mg(2+)</name>
        <dbReference type="ChEBI" id="CHEBI:18420"/>
        <label>2</label>
    </ligand>
</feature>
<dbReference type="CDD" id="cd09867">
    <property type="entry name" value="PIN_FEN1"/>
    <property type="match status" value="1"/>
</dbReference>
<dbReference type="Pfam" id="PF00752">
    <property type="entry name" value="XPG_N"/>
    <property type="match status" value="1"/>
</dbReference>
<dbReference type="InterPro" id="IPR029060">
    <property type="entry name" value="PIN-like_dom_sf"/>
</dbReference>
<keyword evidence="4 12" id="KW-0255">Endonuclease</keyword>
<feature type="domain" description="XPG-I" evidence="13">
    <location>
        <begin position="141"/>
        <end position="220"/>
    </location>
</feature>
<sequence length="333" mass="37010">MGVALRDILADYKIPVTAEELTGVAAVDAFNALYQFLSIIRQPDGTPLMDDEGRVTSHLSGIFFRTANLLQQGIRPVFVFDGAPPEMKTNTIQERRNIREESKEKWDKAKREGDLSGAFRYAMSSSALDSHVISSARTLIGLMGLPVVEAPSEGEAQAAYMALKGDVDYVVSQDYDTLLFGTPVLIRNLTISGKRRIHGRQVTIQPERVNLVEVLQNLDITREQLIDIAILTGTDFNPGIRGIGAKTGLKKVKSGDFDAIIRDKLPDFDPDPIRDFFKNPPVTDSYSTQSSPVDRDGLLSFLCEEYGFSPDRVIPVLDKIAKKEKQKTLESWF</sequence>
<comment type="function">
    <text evidence="12">Structure-specific nuclease with 5'-flap endonuclease and 5'-3' exonuclease activities involved in DNA replication and repair. During DNA replication, cleaves the 5'-overhanging flap structure that is generated by displacement synthesis when DNA polymerase encounters the 5'-end of a downstream Okazaki fragment. Binds the unpaired 3'-DNA end and kinks the DNA to facilitate 5' cleavage specificity. Cleaves one nucleotide into the double-stranded DNA from the junction in flap DNA, leaving a nick for ligation. Also involved in the base excision repair (BER) pathway. Acts as a genome stabilization factor that prevents flaps from equilibrating into structurs that lead to duplications and deletions. Also possesses 5'-3' exonuclease activity on nicked or gapped double-stranded DNA.</text>
</comment>
<evidence type="ECO:0000256" key="9">
    <source>
        <dbReference type="ARBA" id="ARBA00023204"/>
    </source>
</evidence>
<evidence type="ECO:0000256" key="2">
    <source>
        <dbReference type="ARBA" id="ARBA00022722"/>
    </source>
</evidence>
<dbReference type="InterPro" id="IPR019974">
    <property type="entry name" value="XPG_CS"/>
</dbReference>
<protein>
    <recommendedName>
        <fullName evidence="12">Flap endonuclease 1</fullName>
        <shortName evidence="12">FEN-1</shortName>
        <ecNumber evidence="12">3.1.-.-</ecNumber>
    </recommendedName>
    <alternativeName>
        <fullName evidence="12">Flap structure-specific endonuclease 1</fullName>
    </alternativeName>
</protein>
<feature type="binding site" evidence="12">
    <location>
        <position position="235"/>
    </location>
    <ligand>
        <name>Mg(2+)</name>
        <dbReference type="ChEBI" id="CHEBI:18420"/>
        <label>2</label>
    </ligand>
</feature>
<evidence type="ECO:0000256" key="7">
    <source>
        <dbReference type="ARBA" id="ARBA00022839"/>
    </source>
</evidence>
<dbReference type="SMART" id="SM00484">
    <property type="entry name" value="XPGI"/>
    <property type="match status" value="1"/>
</dbReference>
<feature type="binding site" evidence="12">
    <location>
        <position position="81"/>
    </location>
    <ligand>
        <name>Mg(2+)</name>
        <dbReference type="ChEBI" id="CHEBI:18420"/>
        <label>1</label>
    </ligand>
</feature>
<feature type="binding site" evidence="12">
    <location>
        <position position="174"/>
    </location>
    <ligand>
        <name>Mg(2+)</name>
        <dbReference type="ChEBI" id="CHEBI:18420"/>
        <label>2</label>
    </ligand>
</feature>
<dbReference type="GO" id="GO:0000287">
    <property type="term" value="F:magnesium ion binding"/>
    <property type="evidence" value="ECO:0007669"/>
    <property type="project" value="UniProtKB-UniRule"/>
</dbReference>
<dbReference type="RefSeq" id="WP_214419846.1">
    <property type="nucleotide sequence ID" value="NZ_CP075546.1"/>
</dbReference>
<evidence type="ECO:0000256" key="8">
    <source>
        <dbReference type="ARBA" id="ARBA00022842"/>
    </source>
</evidence>
<reference evidence="15 16" key="1">
    <citation type="submission" date="2021-05" db="EMBL/GenBank/DDBJ databases">
        <title>A novel Methanospirillum isolate from a pyrite-forming mixed culture.</title>
        <authorList>
            <person name="Bunk B."/>
            <person name="Sproer C."/>
            <person name="Spring S."/>
            <person name="Pester M."/>
        </authorList>
    </citation>
    <scope>NUCLEOTIDE SEQUENCE [LARGE SCALE GENOMIC DNA]</scope>
    <source>
        <strain evidence="15 16">J.3.6.1-F.2.7.3</strain>
    </source>
</reference>
<feature type="binding site" evidence="12">
    <location>
        <position position="153"/>
    </location>
    <ligand>
        <name>Mg(2+)</name>
        <dbReference type="ChEBI" id="CHEBI:18420"/>
        <label>1</label>
    </ligand>
</feature>
<name>A0A8E7AZ93_9EURY</name>
<gene>
    <name evidence="12 15" type="primary">fen</name>
    <name evidence="15" type="ORF">KHC33_00435</name>
</gene>
<keyword evidence="6 12" id="KW-0378">Hydrolase</keyword>
<accession>A0A8E7AZ93</accession>